<proteinExistence type="predicted"/>
<name>G7GYC6_9ACTN</name>
<dbReference type="Proteomes" id="UP000035088">
    <property type="component" value="Unassembled WGS sequence"/>
</dbReference>
<keyword evidence="3" id="KW-1185">Reference proteome</keyword>
<evidence type="ECO:0000313" key="3">
    <source>
        <dbReference type="Proteomes" id="UP000035088"/>
    </source>
</evidence>
<comment type="caution">
    <text evidence="2">The sequence shown here is derived from an EMBL/GenBank/DDBJ whole genome shotgun (WGS) entry which is preliminary data.</text>
</comment>
<reference evidence="2 3" key="1">
    <citation type="submission" date="2011-11" db="EMBL/GenBank/DDBJ databases">
        <title>Whole genome shotgun sequence of Gordonia araii NBRC 100433.</title>
        <authorList>
            <person name="Yoshida Y."/>
            <person name="Hosoyama A."/>
            <person name="Tsuchikane K."/>
            <person name="Katsumata H."/>
            <person name="Yamazaki S."/>
            <person name="Fujita N."/>
        </authorList>
    </citation>
    <scope>NUCLEOTIDE SEQUENCE [LARGE SCALE GENOMIC DNA]</scope>
    <source>
        <strain evidence="2 3">NBRC 100433</strain>
    </source>
</reference>
<dbReference type="OrthoDB" id="3612467at2"/>
<evidence type="ECO:0000313" key="2">
    <source>
        <dbReference type="EMBL" id="GAB08601.1"/>
    </source>
</evidence>
<dbReference type="Pfam" id="PF01261">
    <property type="entry name" value="AP_endonuc_2"/>
    <property type="match status" value="1"/>
</dbReference>
<dbReference type="PANTHER" id="PTHR12110:SF41">
    <property type="entry name" value="INOSOSE DEHYDRATASE"/>
    <property type="match status" value="1"/>
</dbReference>
<dbReference type="InterPro" id="IPR050312">
    <property type="entry name" value="IolE/XylAMocC-like"/>
</dbReference>
<dbReference type="SUPFAM" id="SSF51658">
    <property type="entry name" value="Xylose isomerase-like"/>
    <property type="match status" value="1"/>
</dbReference>
<dbReference type="STRING" id="1073574.GOARA_013_00450"/>
<dbReference type="AlphaFoldDB" id="G7GYC6"/>
<dbReference type="PANTHER" id="PTHR12110">
    <property type="entry name" value="HYDROXYPYRUVATE ISOMERASE"/>
    <property type="match status" value="1"/>
</dbReference>
<feature type="domain" description="Xylose isomerase-like TIM barrel" evidence="1">
    <location>
        <begin position="24"/>
        <end position="249"/>
    </location>
</feature>
<dbReference type="EMBL" id="BAEE01000013">
    <property type="protein sequence ID" value="GAB08601.1"/>
    <property type="molecule type" value="Genomic_DNA"/>
</dbReference>
<dbReference type="InterPro" id="IPR013022">
    <property type="entry name" value="Xyl_isomerase-like_TIM-brl"/>
</dbReference>
<protein>
    <submittedName>
        <fullName evidence="2">Putative inositol catabolism protein</fullName>
    </submittedName>
</protein>
<gene>
    <name evidence="2" type="ORF">GOARA_013_00450</name>
</gene>
<organism evidence="2 3">
    <name type="scientific">Gordonia araii NBRC 100433</name>
    <dbReference type="NCBI Taxonomy" id="1073574"/>
    <lineage>
        <taxon>Bacteria</taxon>
        <taxon>Bacillati</taxon>
        <taxon>Actinomycetota</taxon>
        <taxon>Actinomycetes</taxon>
        <taxon>Mycobacteriales</taxon>
        <taxon>Gordoniaceae</taxon>
        <taxon>Gordonia</taxon>
    </lineage>
</organism>
<sequence>MIGRVQPELGVTAWTLPVRGVAAVRWAAEHGFAHLHLDLVDVEAATTAGLRTAAAESHVRLAGLAINRLELTGVAGPHAEAAVAEAIDVASDLEVRYVYLPSFEQAEITGGADLERTAELLRLAGARAAAAGVTVATENVLPGEQLSTLFALVGDDGVELLFDTQNLVVAGVDHREVLAAHTTRIRSFVHVKDGAAGLGDRRLGDGGADVAGTIRQLCAGGFTGVYVIENDYRTGAADAAAADARWLRKVLAMRGDGTE</sequence>
<dbReference type="InterPro" id="IPR036237">
    <property type="entry name" value="Xyl_isomerase-like_sf"/>
</dbReference>
<accession>G7GYC6</accession>
<evidence type="ECO:0000259" key="1">
    <source>
        <dbReference type="Pfam" id="PF01261"/>
    </source>
</evidence>
<dbReference type="Gene3D" id="3.20.20.150">
    <property type="entry name" value="Divalent-metal-dependent TIM barrel enzymes"/>
    <property type="match status" value="1"/>
</dbReference>